<dbReference type="FunFam" id="3.40.50.300:FF:001068">
    <property type="entry name" value="RecBCD enzyme subunit RecC"/>
    <property type="match status" value="1"/>
</dbReference>
<dbReference type="CDD" id="cd22353">
    <property type="entry name" value="RecC_C-like"/>
    <property type="match status" value="1"/>
</dbReference>
<keyword evidence="1 10" id="KW-0540">Nuclease</keyword>
<dbReference type="FunFam" id="3.40.50.300:FF:001153">
    <property type="entry name" value="RecBCD enzyme subunit RecC"/>
    <property type="match status" value="1"/>
</dbReference>
<evidence type="ECO:0000256" key="4">
    <source>
        <dbReference type="ARBA" id="ARBA00022801"/>
    </source>
</evidence>
<name>A0A2G0QGF3_XENHO</name>
<proteinExistence type="inferred from homology"/>
<dbReference type="PIRSF" id="PIRSF000980">
    <property type="entry name" value="RecC"/>
    <property type="match status" value="1"/>
</dbReference>
<keyword evidence="3 10" id="KW-0227">DNA damage</keyword>
<dbReference type="SUPFAM" id="SSF52540">
    <property type="entry name" value="P-loop containing nucleoside triphosphate hydrolases"/>
    <property type="match status" value="2"/>
</dbReference>
<dbReference type="NCBIfam" id="TIGR01450">
    <property type="entry name" value="recC"/>
    <property type="match status" value="1"/>
</dbReference>
<comment type="caution">
    <text evidence="12">The sequence shown here is derived from an EMBL/GenBank/DDBJ whole genome shotgun (WGS) entry which is preliminary data.</text>
</comment>
<evidence type="ECO:0000256" key="6">
    <source>
        <dbReference type="ARBA" id="ARBA00022839"/>
    </source>
</evidence>
<dbReference type="InterPro" id="IPR027417">
    <property type="entry name" value="P-loop_NTPase"/>
</dbReference>
<dbReference type="HAMAP" id="MF_01486">
    <property type="entry name" value="RecC"/>
    <property type="match status" value="1"/>
</dbReference>
<keyword evidence="9 10" id="KW-0234">DNA repair</keyword>
<dbReference type="Proteomes" id="UP000225433">
    <property type="component" value="Unassembled WGS sequence"/>
</dbReference>
<comment type="miscellaneous">
    <text evidence="10">In the RecBCD complex, RecB has a slow 3'-5' helicase, an exonuclease activity and loads RecA onto ssDNA, RecD has a fast 5'-3' helicase activity, while RecC stimulates the ATPase and processivity of the RecB helicase and contributes to recognition of the Chi site.</text>
</comment>
<evidence type="ECO:0000256" key="9">
    <source>
        <dbReference type="ARBA" id="ARBA00023204"/>
    </source>
</evidence>
<evidence type="ECO:0000259" key="11">
    <source>
        <dbReference type="Pfam" id="PF17946"/>
    </source>
</evidence>
<evidence type="ECO:0000256" key="3">
    <source>
        <dbReference type="ARBA" id="ARBA00022763"/>
    </source>
</evidence>
<dbReference type="Pfam" id="PF04257">
    <property type="entry name" value="Exonuc_V_gamma"/>
    <property type="match status" value="1"/>
</dbReference>
<dbReference type="SUPFAM" id="SSF52980">
    <property type="entry name" value="Restriction endonuclease-like"/>
    <property type="match status" value="1"/>
</dbReference>
<dbReference type="InterPro" id="IPR011335">
    <property type="entry name" value="Restrct_endonuc-II-like"/>
</dbReference>
<comment type="similarity">
    <text evidence="10">Belongs to the RecC family.</text>
</comment>
<dbReference type="GO" id="GO:0003678">
    <property type="term" value="F:DNA helicase activity"/>
    <property type="evidence" value="ECO:0007669"/>
    <property type="project" value="UniProtKB-UniRule"/>
</dbReference>
<dbReference type="GO" id="GO:0003677">
    <property type="term" value="F:DNA binding"/>
    <property type="evidence" value="ECO:0007669"/>
    <property type="project" value="UniProtKB-UniRule"/>
</dbReference>
<evidence type="ECO:0000256" key="2">
    <source>
        <dbReference type="ARBA" id="ARBA00022741"/>
    </source>
</evidence>
<keyword evidence="2 10" id="KW-0547">Nucleotide-binding</keyword>
<keyword evidence="6 10" id="KW-0269">Exonuclease</keyword>
<dbReference type="PANTHER" id="PTHR30591">
    <property type="entry name" value="RECBCD ENZYME SUBUNIT RECC"/>
    <property type="match status" value="1"/>
</dbReference>
<dbReference type="NCBIfam" id="NF008289">
    <property type="entry name" value="PRK11069.1"/>
    <property type="match status" value="1"/>
</dbReference>
<sequence length="1144" mass="131910">MQVGAVMFRVYHSNQLDILKELMAILIGENPLSDPFGKDVILVQSPGMSQWLQIQLAEKLGIAANMEFPLPATFIWQMFTQILADVPKEGAFSKDAMKWKLMRLLPTLLTETEFSALSHYLDQDIDKRKIHQLAGRIADLFDQYLVYRPQWLESWENGQLVDGLNSNQLWQKRLWSELTEYTRELQQPLWHRANLYRRFVSTLEEGSFRLESLPSRIFICGISALPPAYLQVFKALGQHIDIHLMFTNPCQYYWGDIQSYAFLSKLNSRKPKHYKSNQLLERFKEPENATSLFNEEGEQNLNNPLLASWGKLGRDNLYLLSQLEPDSDVHAFVELEPDCILHQIQRDILNLEDYAQIGSTENTFQNSLKKRPFDDADRSLTFHSCHSPQREVEVLQDQILHLLDDDPSLKPRDIIVMMADIDSYAPYIQAVFGNAPDERYIPFAISDRKVRQAHPVLQAFITLLDLPQSRFTAEQVLALLEVPALANKFAIQEEGLRLLRRWVKESGICWGLDDDNIEALSLPATGQNTWRFGLTRMLLGYAMDSHAGPWNGVLPYDESSGLAAELAGQLAEFLMELNLWRKVLSEEQRLVDWMAVCPQLLETFFESDDEIELVLALITQQWQKIIDNGLNAHYDESVPLVLLRDELALRFDDEKISQRFLAGSLNFCTLMPMRSIPFKVVCLLGMNDGVYPRTIPPLGFDLMTDKAQRGDRKRRDDDRYLFLEALVSAEQSLYISYIGKSIRDDTECNPSVLVNELLDYVCQSFCQSGDEMLNVDDSAKRVKEHLISQHTRVPFAAENFLPDHYPQSYASEWLPAATQQGISVTDFCQPIAFDRSEIKEIALDELIRFYRHPVRAFFQQRLKVHFVIEEMELPEEEPFVLDNLQRYQFNQLLLSILIEEGSPESLFHHLRASGGLPYGAFGEAYWMDQLESIQPLANKVREERTDSYPIDLHEQIGDVILTSKINQVQPDGILRWRPANLTANDGIQLWIEHLAYCFSGGTSESRMYGTIKGGKKEGNKLTECRFLPLEQDEAEKYLSRMIEGYFQGMSVPLPLFCRSGWAWLVECFDKESQEIDFSEEAQHKAESKLMEQWLGVHDRTGESSDHYAQRAFRQVDQSLLERMKREVQSYLLPMARYSNGSLFK</sequence>
<keyword evidence="8 10" id="KW-0238">DNA-binding</keyword>
<dbReference type="InterPro" id="IPR006697">
    <property type="entry name" value="RecC"/>
</dbReference>
<dbReference type="STRING" id="351679.A9255_18075"/>
<keyword evidence="4 10" id="KW-0378">Hydrolase</keyword>
<evidence type="ECO:0000256" key="1">
    <source>
        <dbReference type="ARBA" id="ARBA00022722"/>
    </source>
</evidence>
<accession>A0A2G0QGF3</accession>
<keyword evidence="5 10" id="KW-0347">Helicase</keyword>
<keyword evidence="7 10" id="KW-0067">ATP-binding</keyword>
<dbReference type="GO" id="GO:0000724">
    <property type="term" value="P:double-strand break repair via homologous recombination"/>
    <property type="evidence" value="ECO:0007669"/>
    <property type="project" value="UniProtKB-UniRule"/>
</dbReference>
<reference evidence="12 13" key="1">
    <citation type="journal article" date="2017" name="Nat. Microbiol.">
        <title>Natural product diversity associated with the nematode symbionts Photorhabdus and Xenorhabdus.</title>
        <authorList>
            <person name="Tobias N.J."/>
            <person name="Wolff H."/>
            <person name="Djahanschiri B."/>
            <person name="Grundmann F."/>
            <person name="Kronenwerth M."/>
            <person name="Shi Y.M."/>
            <person name="Simonyi S."/>
            <person name="Grun P."/>
            <person name="Shapiro-Ilan D."/>
            <person name="Pidot S.J."/>
            <person name="Stinear T.P."/>
            <person name="Ebersberger I."/>
            <person name="Bode H.B."/>
        </authorList>
    </citation>
    <scope>NUCLEOTIDE SEQUENCE [LARGE SCALE GENOMIC DNA]</scope>
    <source>
        <strain evidence="12 13">DSM 17903</strain>
    </source>
</reference>
<dbReference type="Pfam" id="PF17946">
    <property type="entry name" value="RecC_C"/>
    <property type="match status" value="1"/>
</dbReference>
<feature type="domain" description="RecC C-terminal" evidence="11">
    <location>
        <begin position="839"/>
        <end position="1065"/>
    </location>
</feature>
<evidence type="ECO:0000256" key="7">
    <source>
        <dbReference type="ARBA" id="ARBA00022840"/>
    </source>
</evidence>
<dbReference type="EMBL" id="NJAI01000001">
    <property type="protein sequence ID" value="PHM58304.1"/>
    <property type="molecule type" value="Genomic_DNA"/>
</dbReference>
<evidence type="ECO:0000256" key="5">
    <source>
        <dbReference type="ARBA" id="ARBA00022806"/>
    </source>
</evidence>
<evidence type="ECO:0000256" key="10">
    <source>
        <dbReference type="HAMAP-Rule" id="MF_01486"/>
    </source>
</evidence>
<evidence type="ECO:0000313" key="12">
    <source>
        <dbReference type="EMBL" id="PHM58304.1"/>
    </source>
</evidence>
<dbReference type="Gene3D" id="3.40.50.10930">
    <property type="match status" value="1"/>
</dbReference>
<dbReference type="InterPro" id="IPR041500">
    <property type="entry name" value="RecC_C"/>
</dbReference>
<dbReference type="GO" id="GO:0009338">
    <property type="term" value="C:exodeoxyribonuclease V complex"/>
    <property type="evidence" value="ECO:0007669"/>
    <property type="project" value="InterPro"/>
</dbReference>
<dbReference type="Gene3D" id="3.40.50.300">
    <property type="entry name" value="P-loop containing nucleotide triphosphate hydrolases"/>
    <property type="match status" value="2"/>
</dbReference>
<dbReference type="Gene3D" id="1.10.10.990">
    <property type="match status" value="1"/>
</dbReference>
<evidence type="ECO:0000256" key="8">
    <source>
        <dbReference type="ARBA" id="ARBA00023125"/>
    </source>
</evidence>
<dbReference type="GO" id="GO:0005524">
    <property type="term" value="F:ATP binding"/>
    <property type="evidence" value="ECO:0007669"/>
    <property type="project" value="UniProtKB-UniRule"/>
</dbReference>
<evidence type="ECO:0000313" key="13">
    <source>
        <dbReference type="Proteomes" id="UP000225433"/>
    </source>
</evidence>
<dbReference type="AlphaFoldDB" id="A0A2G0QGF3"/>
<dbReference type="PANTHER" id="PTHR30591:SF1">
    <property type="entry name" value="RECBCD ENZYME SUBUNIT RECC"/>
    <property type="match status" value="1"/>
</dbReference>
<comment type="subunit">
    <text evidence="10">Heterotrimer of RecB, RecC and RecD. All subunits contribute to DNA-binding.</text>
</comment>
<dbReference type="GO" id="GO:0008854">
    <property type="term" value="F:exodeoxyribonuclease V activity"/>
    <property type="evidence" value="ECO:0007669"/>
    <property type="project" value="InterPro"/>
</dbReference>
<organism evidence="12 13">
    <name type="scientific">Xenorhabdus hominickii</name>
    <dbReference type="NCBI Taxonomy" id="351679"/>
    <lineage>
        <taxon>Bacteria</taxon>
        <taxon>Pseudomonadati</taxon>
        <taxon>Pseudomonadota</taxon>
        <taxon>Gammaproteobacteria</taxon>
        <taxon>Enterobacterales</taxon>
        <taxon>Morganellaceae</taxon>
        <taxon>Xenorhabdus</taxon>
    </lineage>
</organism>
<protein>
    <recommendedName>
        <fullName evidence="10">RecBCD enzyme subunit RecC</fullName>
    </recommendedName>
    <alternativeName>
        <fullName evidence="10">Exonuclease V subunit RecC</fullName>
        <shortName evidence="10">ExoV subunit RecC</shortName>
    </alternativeName>
    <alternativeName>
        <fullName evidence="10">Helicase/nuclease RecBCD subunit RecC</fullName>
    </alternativeName>
</protein>
<dbReference type="InterPro" id="IPR013986">
    <property type="entry name" value="DExx_box_DNA_helicase_dom_sf"/>
</dbReference>
<comment type="function">
    <text evidence="10">A helicase/nuclease that prepares dsDNA breaks (DSB) for recombinational DNA repair. Binds to DSBs and unwinds DNA via a highly rapid and processive ATP-dependent bidirectional helicase activity. Unwinds dsDNA until it encounters a Chi (crossover hotspot instigator) sequence from the 3' direction. Cuts ssDNA a few nucleotides 3' to the Chi site. The properties and activities of the enzyme are changed at Chi. The Chi-altered holoenzyme produces a long 3'-ssDNA overhang and facilitates RecA-binding to the ssDNA for homologous DNA recombination and repair. Holoenzyme degrades any linearized DNA that is unable to undergo homologous recombination. In the holoenzyme this subunit recognizes the wild-type Chi sequence, and when added to isolated RecB increases its ATP-dependent helicase processivity.</text>
</comment>
<dbReference type="Gene3D" id="1.10.10.160">
    <property type="match status" value="1"/>
</dbReference>
<gene>
    <name evidence="10" type="primary">recC</name>
    <name evidence="12" type="ORF">Xhom_01320</name>
</gene>